<evidence type="ECO:0008006" key="5">
    <source>
        <dbReference type="Google" id="ProtNLM"/>
    </source>
</evidence>
<evidence type="ECO:0000313" key="3">
    <source>
        <dbReference type="EMBL" id="GMI25684.1"/>
    </source>
</evidence>
<keyword evidence="2" id="KW-0812">Transmembrane</keyword>
<dbReference type="Proteomes" id="UP001165060">
    <property type="component" value="Unassembled WGS sequence"/>
</dbReference>
<keyword evidence="2" id="KW-0472">Membrane</keyword>
<organism evidence="3 4">
    <name type="scientific">Tetraparma gracilis</name>
    <dbReference type="NCBI Taxonomy" id="2962635"/>
    <lineage>
        <taxon>Eukaryota</taxon>
        <taxon>Sar</taxon>
        <taxon>Stramenopiles</taxon>
        <taxon>Ochrophyta</taxon>
        <taxon>Bolidophyceae</taxon>
        <taxon>Parmales</taxon>
        <taxon>Triparmaceae</taxon>
        <taxon>Tetraparma</taxon>
    </lineage>
</organism>
<proteinExistence type="predicted"/>
<keyword evidence="4" id="KW-1185">Reference proteome</keyword>
<sequence length="520" mass="56184">MSATVQPLAGEKHGVGVRVNPTPTSQVPGTPSPGAQDRVLRAQTIQDRAHEAHHSVKDLRRRRNSLADAGIGDLSAVVVAGVPASLRSYNWFARLFCVGCSQPPQPRWHSLSVGVLLAAANVANMILFNEARAAGNVSWVLQGAFIVLFAQFTFAWRYARLGLLFDNTLLCRARTIQLLEDGGRPELAKRVDEDILGPLSASLSWKDTALMNLIVAPVIWLLMLPGKPLLAALLQVTFAVVIQANNMTAIAWPALCQMHALQVELFHDDLETAFSDLATMTTKIKHQVSLQESSLREDGEDMDIGRVAITSSVQELSKQSEFFDEAWILRRTVAFVDISKTLGLTTTHLGNKVTMDIALLLGVCGLIGLHMLLGDVRAEGLASVAVLLFFAIMNIVEPLKTNQALARVRALAWDCYGELITHSLLLNGDDGDDGGGMEAGLRSIRYKQVLDGAKHLLNSIQTSNEGLKTFGGQEFHSDQIKKILSLTFSCLVIIVRTGDWSGIVGEGGDGAGAGNATVLD</sequence>
<feature type="transmembrane region" description="Helical" evidence="2">
    <location>
        <begin position="357"/>
        <end position="374"/>
    </location>
</feature>
<feature type="transmembrane region" description="Helical" evidence="2">
    <location>
        <begin position="139"/>
        <end position="159"/>
    </location>
</feature>
<protein>
    <recommendedName>
        <fullName evidence="5">ABC transmembrane type-1 domain-containing protein</fullName>
    </recommendedName>
</protein>
<evidence type="ECO:0000313" key="4">
    <source>
        <dbReference type="Proteomes" id="UP001165060"/>
    </source>
</evidence>
<reference evidence="3 4" key="1">
    <citation type="journal article" date="2023" name="Commun. Biol.">
        <title>Genome analysis of Parmales, the sister group of diatoms, reveals the evolutionary specialization of diatoms from phago-mixotrophs to photoautotrophs.</title>
        <authorList>
            <person name="Ban H."/>
            <person name="Sato S."/>
            <person name="Yoshikawa S."/>
            <person name="Yamada K."/>
            <person name="Nakamura Y."/>
            <person name="Ichinomiya M."/>
            <person name="Sato N."/>
            <person name="Blanc-Mathieu R."/>
            <person name="Endo H."/>
            <person name="Kuwata A."/>
            <person name="Ogata H."/>
        </authorList>
    </citation>
    <scope>NUCLEOTIDE SEQUENCE [LARGE SCALE GENOMIC DNA]</scope>
</reference>
<dbReference type="EMBL" id="BRYB01000226">
    <property type="protein sequence ID" value="GMI25684.1"/>
    <property type="molecule type" value="Genomic_DNA"/>
</dbReference>
<keyword evidence="2" id="KW-1133">Transmembrane helix</keyword>
<feature type="region of interest" description="Disordered" evidence="1">
    <location>
        <begin position="1"/>
        <end position="35"/>
    </location>
</feature>
<feature type="transmembrane region" description="Helical" evidence="2">
    <location>
        <begin position="380"/>
        <end position="399"/>
    </location>
</feature>
<feature type="transmembrane region" description="Helical" evidence="2">
    <location>
        <begin position="108"/>
        <end position="127"/>
    </location>
</feature>
<evidence type="ECO:0000256" key="1">
    <source>
        <dbReference type="SAM" id="MobiDB-lite"/>
    </source>
</evidence>
<name>A0ABQ6MG40_9STRA</name>
<feature type="transmembrane region" description="Helical" evidence="2">
    <location>
        <begin position="66"/>
        <end position="86"/>
    </location>
</feature>
<gene>
    <name evidence="3" type="ORF">TeGR_g8586</name>
</gene>
<comment type="caution">
    <text evidence="3">The sequence shown here is derived from an EMBL/GenBank/DDBJ whole genome shotgun (WGS) entry which is preliminary data.</text>
</comment>
<accession>A0ABQ6MG40</accession>
<evidence type="ECO:0000256" key="2">
    <source>
        <dbReference type="SAM" id="Phobius"/>
    </source>
</evidence>